<keyword evidence="4" id="KW-1185">Reference proteome</keyword>
<comment type="caution">
    <text evidence="3">The sequence shown here is derived from an EMBL/GenBank/DDBJ whole genome shotgun (WGS) entry which is preliminary data.</text>
</comment>
<sequence length="428" mass="50134">MFITNFFEDLSKDFSQLLESDDYDIIIHSGDKSNFKEFKVHSNIIRARSPYFKTALSNSNNWINDTNGFIIFKKPNISPAIFLLILRYIYTGVLDLTNQSGFDVLALLITFEELILDKLVDHIQMHLIKNESSWLQNNYVIVLHTVFKFKEFPILDKDIFLTLIKKDDMDIEEIDIWKYLIKWGTTQSISYKGKSKDANVNNWDENDFALFKKPYKKVLPENLYEDLMAYFMVNLSCKISKLPSRRSIDIDSVIIKGDKAKHITNWIEKRITFSRKPFYKFTLTYRATCDGFDYNKFIINNCDRAILVLVKVSDSGKIIGGYHPLGLVNYQQNESFYCNTQWEWTNDGFIFCYEDEKDSDTHILSRVKKPSRAIFNDKGSWMNFGNGDLILNGKNGTCRQCNYEEKILNTNKFVINELETFTVRKITD</sequence>
<protein>
    <submittedName>
        <fullName evidence="3">Uncharacterized protein</fullName>
    </submittedName>
</protein>
<dbReference type="OrthoDB" id="5948799at2759"/>
<name>A0A397UQB7_9GLOM</name>
<accession>A0A397UQB7</accession>
<dbReference type="Pfam" id="PF07534">
    <property type="entry name" value="TLD"/>
    <property type="match status" value="1"/>
</dbReference>
<evidence type="ECO:0000259" key="2">
    <source>
        <dbReference type="PROSITE" id="PS51886"/>
    </source>
</evidence>
<evidence type="ECO:0000259" key="1">
    <source>
        <dbReference type="PROSITE" id="PS50097"/>
    </source>
</evidence>
<evidence type="ECO:0000313" key="4">
    <source>
        <dbReference type="Proteomes" id="UP000266673"/>
    </source>
</evidence>
<dbReference type="InterPro" id="IPR000210">
    <property type="entry name" value="BTB/POZ_dom"/>
</dbReference>
<dbReference type="CDD" id="cd18186">
    <property type="entry name" value="BTB_POZ_ZBTB_KLHL-like"/>
    <property type="match status" value="1"/>
</dbReference>
<dbReference type="AlphaFoldDB" id="A0A397UQB7"/>
<feature type="domain" description="TLDc" evidence="2">
    <location>
        <begin position="253"/>
        <end position="424"/>
    </location>
</feature>
<dbReference type="InterPro" id="IPR011333">
    <property type="entry name" value="SKP1/BTB/POZ_sf"/>
</dbReference>
<gene>
    <name evidence="3" type="ORF">C2G38_2250115</name>
</gene>
<dbReference type="PROSITE" id="PS50097">
    <property type="entry name" value="BTB"/>
    <property type="match status" value="1"/>
</dbReference>
<dbReference type="InterPro" id="IPR006571">
    <property type="entry name" value="TLDc_dom"/>
</dbReference>
<organism evidence="3 4">
    <name type="scientific">Gigaspora rosea</name>
    <dbReference type="NCBI Taxonomy" id="44941"/>
    <lineage>
        <taxon>Eukaryota</taxon>
        <taxon>Fungi</taxon>
        <taxon>Fungi incertae sedis</taxon>
        <taxon>Mucoromycota</taxon>
        <taxon>Glomeromycotina</taxon>
        <taxon>Glomeromycetes</taxon>
        <taxon>Diversisporales</taxon>
        <taxon>Gigasporaceae</taxon>
        <taxon>Gigaspora</taxon>
    </lineage>
</organism>
<dbReference type="Pfam" id="PF00651">
    <property type="entry name" value="BTB"/>
    <property type="match status" value="1"/>
</dbReference>
<proteinExistence type="predicted"/>
<evidence type="ECO:0000313" key="3">
    <source>
        <dbReference type="EMBL" id="RIB11508.1"/>
    </source>
</evidence>
<dbReference type="EMBL" id="QKWP01001126">
    <property type="protein sequence ID" value="RIB11508.1"/>
    <property type="molecule type" value="Genomic_DNA"/>
</dbReference>
<dbReference type="Proteomes" id="UP000266673">
    <property type="component" value="Unassembled WGS sequence"/>
</dbReference>
<feature type="domain" description="BTB" evidence="1">
    <location>
        <begin position="23"/>
        <end position="98"/>
    </location>
</feature>
<dbReference type="SMART" id="SM00225">
    <property type="entry name" value="BTB"/>
    <property type="match status" value="1"/>
</dbReference>
<reference evidence="3 4" key="1">
    <citation type="submission" date="2018-06" db="EMBL/GenBank/DDBJ databases">
        <title>Comparative genomics reveals the genomic features of Rhizophagus irregularis, R. cerebriforme, R. diaphanum and Gigaspora rosea, and their symbiotic lifestyle signature.</title>
        <authorList>
            <person name="Morin E."/>
            <person name="San Clemente H."/>
            <person name="Chen E.C.H."/>
            <person name="De La Providencia I."/>
            <person name="Hainaut M."/>
            <person name="Kuo A."/>
            <person name="Kohler A."/>
            <person name="Murat C."/>
            <person name="Tang N."/>
            <person name="Roy S."/>
            <person name="Loubradou J."/>
            <person name="Henrissat B."/>
            <person name="Grigoriev I.V."/>
            <person name="Corradi N."/>
            <person name="Roux C."/>
            <person name="Martin F.M."/>
        </authorList>
    </citation>
    <scope>NUCLEOTIDE SEQUENCE [LARGE SCALE GENOMIC DNA]</scope>
    <source>
        <strain evidence="3 4">DAOM 194757</strain>
    </source>
</reference>
<dbReference type="PROSITE" id="PS51886">
    <property type="entry name" value="TLDC"/>
    <property type="match status" value="1"/>
</dbReference>
<dbReference type="Gene3D" id="3.30.710.10">
    <property type="entry name" value="Potassium Channel Kv1.1, Chain A"/>
    <property type="match status" value="1"/>
</dbReference>
<dbReference type="SUPFAM" id="SSF54695">
    <property type="entry name" value="POZ domain"/>
    <property type="match status" value="1"/>
</dbReference>